<comment type="caution">
    <text evidence="1">The sequence shown here is derived from an EMBL/GenBank/DDBJ whole genome shotgun (WGS) entry which is preliminary data.</text>
</comment>
<proteinExistence type="predicted"/>
<keyword evidence="2" id="KW-1185">Reference proteome</keyword>
<dbReference type="Proteomes" id="UP000324222">
    <property type="component" value="Unassembled WGS sequence"/>
</dbReference>
<accession>A0A5B7FDN9</accession>
<dbReference type="AlphaFoldDB" id="A0A5B7FDN9"/>
<dbReference type="EMBL" id="VSRR010006346">
    <property type="protein sequence ID" value="MPC44572.1"/>
    <property type="molecule type" value="Genomic_DNA"/>
</dbReference>
<evidence type="ECO:0000313" key="1">
    <source>
        <dbReference type="EMBL" id="MPC44572.1"/>
    </source>
</evidence>
<organism evidence="1 2">
    <name type="scientific">Portunus trituberculatus</name>
    <name type="common">Swimming crab</name>
    <name type="synonym">Neptunus trituberculatus</name>
    <dbReference type="NCBI Taxonomy" id="210409"/>
    <lineage>
        <taxon>Eukaryota</taxon>
        <taxon>Metazoa</taxon>
        <taxon>Ecdysozoa</taxon>
        <taxon>Arthropoda</taxon>
        <taxon>Crustacea</taxon>
        <taxon>Multicrustacea</taxon>
        <taxon>Malacostraca</taxon>
        <taxon>Eumalacostraca</taxon>
        <taxon>Eucarida</taxon>
        <taxon>Decapoda</taxon>
        <taxon>Pleocyemata</taxon>
        <taxon>Brachyura</taxon>
        <taxon>Eubrachyura</taxon>
        <taxon>Portunoidea</taxon>
        <taxon>Portunidae</taxon>
        <taxon>Portuninae</taxon>
        <taxon>Portunus</taxon>
    </lineage>
</organism>
<evidence type="ECO:0000313" key="2">
    <source>
        <dbReference type="Proteomes" id="UP000324222"/>
    </source>
</evidence>
<name>A0A5B7FDN9_PORTR</name>
<gene>
    <name evidence="1" type="ORF">E2C01_038248</name>
</gene>
<reference evidence="1 2" key="1">
    <citation type="submission" date="2019-05" db="EMBL/GenBank/DDBJ databases">
        <title>Another draft genome of Portunus trituberculatus and its Hox gene families provides insights of decapod evolution.</title>
        <authorList>
            <person name="Jeong J.-H."/>
            <person name="Song I."/>
            <person name="Kim S."/>
            <person name="Choi T."/>
            <person name="Kim D."/>
            <person name="Ryu S."/>
            <person name="Kim W."/>
        </authorList>
    </citation>
    <scope>NUCLEOTIDE SEQUENCE [LARGE SCALE GENOMIC DNA]</scope>
    <source>
        <tissue evidence="1">Muscle</tissue>
    </source>
</reference>
<sequence>MVTKLDAAALTVCRFCGGKHNSKECADKIKEGVMIPPKCWNCGQAHKAGSITSEVQAKMSEATRRFVAAEPPKSNA</sequence>
<protein>
    <submittedName>
        <fullName evidence="1">Uncharacterized protein</fullName>
    </submittedName>
</protein>